<dbReference type="Pfam" id="PF25587">
    <property type="entry name" value="Rv2743c"/>
    <property type="match status" value="1"/>
</dbReference>
<gene>
    <name evidence="3" type="ORF">BJY18_000253</name>
</gene>
<evidence type="ECO:0000313" key="3">
    <source>
        <dbReference type="EMBL" id="MBB4682768.1"/>
    </source>
</evidence>
<dbReference type="EMBL" id="JACHMG010000001">
    <property type="protein sequence ID" value="MBB4682768.1"/>
    <property type="molecule type" value="Genomic_DNA"/>
</dbReference>
<name>A0A840INI4_9PSEU</name>
<comment type="caution">
    <text evidence="3">The sequence shown here is derived from an EMBL/GenBank/DDBJ whole genome shotgun (WGS) entry which is preliminary data.</text>
</comment>
<keyword evidence="2" id="KW-1133">Transmembrane helix</keyword>
<organism evidence="3 4">
    <name type="scientific">Amycolatopsis jiangsuensis</name>
    <dbReference type="NCBI Taxonomy" id="1181879"/>
    <lineage>
        <taxon>Bacteria</taxon>
        <taxon>Bacillati</taxon>
        <taxon>Actinomycetota</taxon>
        <taxon>Actinomycetes</taxon>
        <taxon>Pseudonocardiales</taxon>
        <taxon>Pseudonocardiaceae</taxon>
        <taxon>Amycolatopsis</taxon>
    </lineage>
</organism>
<dbReference type="RefSeq" id="WP_184776953.1">
    <property type="nucleotide sequence ID" value="NZ_JACHMG010000001.1"/>
</dbReference>
<reference evidence="3 4" key="1">
    <citation type="submission" date="2020-08" db="EMBL/GenBank/DDBJ databases">
        <title>Sequencing the genomes of 1000 actinobacteria strains.</title>
        <authorList>
            <person name="Klenk H.-P."/>
        </authorList>
    </citation>
    <scope>NUCLEOTIDE SEQUENCE [LARGE SCALE GENOMIC DNA]</scope>
    <source>
        <strain evidence="3 4">DSM 45859</strain>
    </source>
</reference>
<feature type="region of interest" description="Disordered" evidence="1">
    <location>
        <begin position="29"/>
        <end position="76"/>
    </location>
</feature>
<evidence type="ECO:0000256" key="1">
    <source>
        <dbReference type="SAM" id="MobiDB-lite"/>
    </source>
</evidence>
<keyword evidence="2" id="KW-0472">Membrane</keyword>
<dbReference type="NCBIfam" id="NF047839">
    <property type="entry name" value="PspM_Rv2743c"/>
    <property type="match status" value="1"/>
</dbReference>
<evidence type="ECO:0000256" key="2">
    <source>
        <dbReference type="SAM" id="Phobius"/>
    </source>
</evidence>
<protein>
    <submittedName>
        <fullName evidence="3">Uncharacterized protein</fullName>
    </submittedName>
</protein>
<dbReference type="Proteomes" id="UP000581769">
    <property type="component" value="Unassembled WGS sequence"/>
</dbReference>
<feature type="region of interest" description="Disordered" evidence="1">
    <location>
        <begin position="178"/>
        <end position="199"/>
    </location>
</feature>
<evidence type="ECO:0000313" key="4">
    <source>
        <dbReference type="Proteomes" id="UP000581769"/>
    </source>
</evidence>
<feature type="transmembrane region" description="Helical" evidence="2">
    <location>
        <begin position="149"/>
        <end position="167"/>
    </location>
</feature>
<dbReference type="AlphaFoldDB" id="A0A840INI4"/>
<keyword evidence="2" id="KW-0812">Transmembrane</keyword>
<accession>A0A840INI4</accession>
<proteinExistence type="predicted"/>
<sequence length="331" mass="35139">MNRRRDFDEFGARIEKYVERLPDYAQRAQEKLQRYFPPSENGGQGGTNTAGQAGRFQHRPAPTPPPVPRRSSVPSTFSSVAGQIPAMAEARAKWQRWNEPSAKHQRRIRRTSRVLTLWVLVTILLGVLTVLAGTGLIGGVSGAEIGQTVLAGFGTLVFGTFSVRTGLRLRQLKKLELPAAPSAPPPLPPAGSVAREPMEHLAESEASLGELLRQLSVPSSLGTTTVSDVSVADARRTADEAALALRALAGRVQAIERGRNSAPQRERPALDAAVAKLREQLDDGVEGYGGLVAAAGQAVAASSTGMGTSRESLTDATDRLAGLAMALKDLG</sequence>
<dbReference type="InterPro" id="IPR057952">
    <property type="entry name" value="Rv2743c-like"/>
</dbReference>
<keyword evidence="4" id="KW-1185">Reference proteome</keyword>
<feature type="transmembrane region" description="Helical" evidence="2">
    <location>
        <begin position="115"/>
        <end position="137"/>
    </location>
</feature>